<evidence type="ECO:0000313" key="3">
    <source>
        <dbReference type="Proteomes" id="UP000000496"/>
    </source>
</evidence>
<evidence type="ECO:0000313" key="2">
    <source>
        <dbReference type="EMBL" id="CCB89579.1"/>
    </source>
</evidence>
<dbReference type="KEGG" id="sng:SNE_A17020"/>
<dbReference type="RefSeq" id="WP_013944045.1">
    <property type="nucleotide sequence ID" value="NC_015713.1"/>
</dbReference>
<name>F8L9P2_SIMNZ</name>
<protein>
    <submittedName>
        <fullName evidence="2">Uncharacterized protein</fullName>
    </submittedName>
</protein>
<sequence length="55" mass="6507">MSKRVDGESSNSKRTIPEILRSVSRKFRDMIHTQEQDKSTPPEMRTKKAEQFKKK</sequence>
<gene>
    <name evidence="2" type="ordered locus">SNE_A17020</name>
</gene>
<dbReference type="STRING" id="331113.SNE_A17020"/>
<dbReference type="Proteomes" id="UP000000496">
    <property type="component" value="Chromosome gsn.131"/>
</dbReference>
<dbReference type="EMBL" id="FR872582">
    <property type="protein sequence ID" value="CCB89579.1"/>
    <property type="molecule type" value="Genomic_DNA"/>
</dbReference>
<proteinExistence type="predicted"/>
<reference key="1">
    <citation type="journal article" date="2011" name="Mol. Biol. Evol.">
        <title>Unity in variety -- the pan-genome of the Chlamydiae.</title>
        <authorList>
            <person name="Collingro A."/>
            <person name="Tischler P."/>
            <person name="Weinmaier T."/>
            <person name="Penz T."/>
            <person name="Heinz E."/>
            <person name="Brunham R.C."/>
            <person name="Read T.D."/>
            <person name="Bavoil P.M."/>
            <person name="Sachse K."/>
            <person name="Kahane S."/>
            <person name="Friedman M.G."/>
            <person name="Rattei T."/>
            <person name="Myers G.S.A."/>
            <person name="Horn M."/>
        </authorList>
    </citation>
    <scope>NUCLEOTIDE SEQUENCE</scope>
    <source>
        <strain>Z</strain>
    </source>
</reference>
<keyword evidence="3" id="KW-1185">Reference proteome</keyword>
<dbReference type="HOGENOM" id="CLU_3029982_0_0_0"/>
<organism evidence="2 3">
    <name type="scientific">Simkania negevensis (strain ATCC VR-1471 / DSM 27360 / Z)</name>
    <dbReference type="NCBI Taxonomy" id="331113"/>
    <lineage>
        <taxon>Bacteria</taxon>
        <taxon>Pseudomonadati</taxon>
        <taxon>Chlamydiota</taxon>
        <taxon>Chlamydiia</taxon>
        <taxon>Parachlamydiales</taxon>
        <taxon>Simkaniaceae</taxon>
        <taxon>Simkania</taxon>
    </lineage>
</organism>
<accession>F8L9P2</accession>
<feature type="region of interest" description="Disordered" evidence="1">
    <location>
        <begin position="30"/>
        <end position="55"/>
    </location>
</feature>
<dbReference type="AlphaFoldDB" id="F8L9P2"/>
<reference evidence="2 3" key="2">
    <citation type="journal article" date="2011" name="Mol. Biol. Evol.">
        <title>Unity in variety--the pan-genome of the Chlamydiae.</title>
        <authorList>
            <person name="Collingro A."/>
            <person name="Tischler P."/>
            <person name="Weinmaier T."/>
            <person name="Penz T."/>
            <person name="Heinz E."/>
            <person name="Brunham R.C."/>
            <person name="Read T.D."/>
            <person name="Bavoil P.M."/>
            <person name="Sachse K."/>
            <person name="Kahane S."/>
            <person name="Friedman M.G."/>
            <person name="Rattei T."/>
            <person name="Myers G.S."/>
            <person name="Horn M."/>
        </authorList>
    </citation>
    <scope>NUCLEOTIDE SEQUENCE [LARGE SCALE GENOMIC DNA]</scope>
    <source>
        <strain evidence="3">ATCC VR-1471 / Z</strain>
    </source>
</reference>
<evidence type="ECO:0000256" key="1">
    <source>
        <dbReference type="SAM" id="MobiDB-lite"/>
    </source>
</evidence>